<dbReference type="Pfam" id="PF00520">
    <property type="entry name" value="Ion_trans"/>
    <property type="match status" value="1"/>
</dbReference>
<evidence type="ECO:0000313" key="8">
    <source>
        <dbReference type="EMBL" id="GGG50544.1"/>
    </source>
</evidence>
<feature type="transmembrane region" description="Helical" evidence="6">
    <location>
        <begin position="198"/>
        <end position="222"/>
    </location>
</feature>
<dbReference type="InterPro" id="IPR043203">
    <property type="entry name" value="VGCC_Ca_Na"/>
</dbReference>
<dbReference type="Gene3D" id="1.10.287.70">
    <property type="match status" value="1"/>
</dbReference>
<dbReference type="Proteomes" id="UP000627715">
    <property type="component" value="Unassembled WGS sequence"/>
</dbReference>
<dbReference type="EMBL" id="BMIY01000002">
    <property type="protein sequence ID" value="GGG50544.1"/>
    <property type="molecule type" value="Genomic_DNA"/>
</dbReference>
<organism evidence="8 9">
    <name type="scientific">Pseudohongiella nitratireducens</name>
    <dbReference type="NCBI Taxonomy" id="1768907"/>
    <lineage>
        <taxon>Bacteria</taxon>
        <taxon>Pseudomonadati</taxon>
        <taxon>Pseudomonadota</taxon>
        <taxon>Gammaproteobacteria</taxon>
        <taxon>Pseudomonadales</taxon>
        <taxon>Pseudohongiellaceae</taxon>
        <taxon>Pseudohongiella</taxon>
    </lineage>
</organism>
<feature type="domain" description="Ion transport" evidence="7">
    <location>
        <begin position="17"/>
        <end position="229"/>
    </location>
</feature>
<evidence type="ECO:0000256" key="4">
    <source>
        <dbReference type="ARBA" id="ARBA00023136"/>
    </source>
</evidence>
<dbReference type="Gene3D" id="1.20.120.350">
    <property type="entry name" value="Voltage-gated potassium channels. Chain C"/>
    <property type="match status" value="1"/>
</dbReference>
<dbReference type="InterPro" id="IPR027359">
    <property type="entry name" value="Volt_channel_dom_sf"/>
</dbReference>
<feature type="transmembrane region" description="Helical" evidence="6">
    <location>
        <begin position="82"/>
        <end position="102"/>
    </location>
</feature>
<feature type="region of interest" description="Disordered" evidence="5">
    <location>
        <begin position="264"/>
        <end position="283"/>
    </location>
</feature>
<evidence type="ECO:0000256" key="6">
    <source>
        <dbReference type="SAM" id="Phobius"/>
    </source>
</evidence>
<evidence type="ECO:0000313" key="9">
    <source>
        <dbReference type="Proteomes" id="UP000627715"/>
    </source>
</evidence>
<dbReference type="GO" id="GO:0005248">
    <property type="term" value="F:voltage-gated sodium channel activity"/>
    <property type="evidence" value="ECO:0007669"/>
    <property type="project" value="TreeGrafter"/>
</dbReference>
<feature type="compositionally biased region" description="Polar residues" evidence="5">
    <location>
        <begin position="268"/>
        <end position="283"/>
    </location>
</feature>
<gene>
    <name evidence="8" type="ORF">GCM10011403_04620</name>
</gene>
<name>A0A917LQK9_9GAMM</name>
<dbReference type="OrthoDB" id="5297065at2"/>
<reference evidence="8" key="2">
    <citation type="submission" date="2020-09" db="EMBL/GenBank/DDBJ databases">
        <authorList>
            <person name="Sun Q."/>
            <person name="Zhou Y."/>
        </authorList>
    </citation>
    <scope>NUCLEOTIDE SEQUENCE</scope>
    <source>
        <strain evidence="8">CGMCC 1.15425</strain>
    </source>
</reference>
<feature type="transmembrane region" description="Helical" evidence="6">
    <location>
        <begin position="17"/>
        <end position="35"/>
    </location>
</feature>
<dbReference type="RefSeq" id="WP_068811645.1">
    <property type="nucleotide sequence ID" value="NZ_BMIY01000002.1"/>
</dbReference>
<dbReference type="InterPro" id="IPR005821">
    <property type="entry name" value="Ion_trans_dom"/>
</dbReference>
<evidence type="ECO:0000259" key="7">
    <source>
        <dbReference type="Pfam" id="PF00520"/>
    </source>
</evidence>
<protein>
    <recommendedName>
        <fullName evidence="7">Ion transport domain-containing protein</fullName>
    </recommendedName>
</protein>
<accession>A0A917LQK9</accession>
<comment type="subcellular location">
    <subcellularLocation>
        <location evidence="1">Membrane</location>
        <topology evidence="1">Multi-pass membrane protein</topology>
    </subcellularLocation>
</comment>
<feature type="transmembrane region" description="Helical" evidence="6">
    <location>
        <begin position="123"/>
        <end position="148"/>
    </location>
</feature>
<comment type="caution">
    <text evidence="8">The sequence shown here is derived from an EMBL/GenBank/DDBJ whole genome shotgun (WGS) entry which is preliminary data.</text>
</comment>
<keyword evidence="2 6" id="KW-0812">Transmembrane</keyword>
<keyword evidence="4 6" id="KW-0472">Membrane</keyword>
<dbReference type="PANTHER" id="PTHR10037:SF62">
    <property type="entry name" value="SODIUM CHANNEL PROTEIN 60E"/>
    <property type="match status" value="1"/>
</dbReference>
<dbReference type="GO" id="GO:0001518">
    <property type="term" value="C:voltage-gated sodium channel complex"/>
    <property type="evidence" value="ECO:0007669"/>
    <property type="project" value="TreeGrafter"/>
</dbReference>
<sequence length="283" mass="32648">MTSRFRQRTAEWVESPAVQNFIITLIIINAITLGLETSSTIMRVAGPALEWLEKGILAIFIAEIALKLYAHGWRFFRQGWNVFDFSIVAIALVPAAGPFAILRSLRILRVLRLLTRIDRLRRIIESLLQAIPSIGWILFLLTMVFYIFGVMGTQLFSEEFPERFGNLGLTLYSLFQVMTLESWSEGISRPVMEVFPYAWIYFTTFVLITAFVVLNLFIGIIVSTMQEQHYEEENRRRNENEATAHQEREEMLLILRDLDKRVRELQKPPNTDASAVKNTPASE</sequence>
<dbReference type="AlphaFoldDB" id="A0A917LQK9"/>
<keyword evidence="9" id="KW-1185">Reference proteome</keyword>
<dbReference type="PANTHER" id="PTHR10037">
    <property type="entry name" value="VOLTAGE-GATED CATION CHANNEL CALCIUM AND SODIUM"/>
    <property type="match status" value="1"/>
</dbReference>
<dbReference type="SUPFAM" id="SSF81324">
    <property type="entry name" value="Voltage-gated potassium channels"/>
    <property type="match status" value="1"/>
</dbReference>
<evidence type="ECO:0000256" key="1">
    <source>
        <dbReference type="ARBA" id="ARBA00004141"/>
    </source>
</evidence>
<reference evidence="8" key="1">
    <citation type="journal article" date="2014" name="Int. J. Syst. Evol. Microbiol.">
        <title>Complete genome sequence of Corynebacterium casei LMG S-19264T (=DSM 44701T), isolated from a smear-ripened cheese.</title>
        <authorList>
            <consortium name="US DOE Joint Genome Institute (JGI-PGF)"/>
            <person name="Walter F."/>
            <person name="Albersmeier A."/>
            <person name="Kalinowski J."/>
            <person name="Ruckert C."/>
        </authorList>
    </citation>
    <scope>NUCLEOTIDE SEQUENCE</scope>
    <source>
        <strain evidence="8">CGMCC 1.15425</strain>
    </source>
</reference>
<proteinExistence type="predicted"/>
<keyword evidence="3 6" id="KW-1133">Transmembrane helix</keyword>
<evidence type="ECO:0000256" key="3">
    <source>
        <dbReference type="ARBA" id="ARBA00022989"/>
    </source>
</evidence>
<evidence type="ECO:0000256" key="2">
    <source>
        <dbReference type="ARBA" id="ARBA00022692"/>
    </source>
</evidence>
<evidence type="ECO:0000256" key="5">
    <source>
        <dbReference type="SAM" id="MobiDB-lite"/>
    </source>
</evidence>